<reference evidence="1 2" key="1">
    <citation type="submission" date="2023-03" db="EMBL/GenBank/DDBJ databases">
        <title>High recombination rates correlate with genetic variation in Cardiocondyla obscurior ants.</title>
        <authorList>
            <person name="Errbii M."/>
        </authorList>
    </citation>
    <scope>NUCLEOTIDE SEQUENCE [LARGE SCALE GENOMIC DNA]</scope>
    <source>
        <strain evidence="1">Alpha-2009</strain>
        <tissue evidence="1">Whole body</tissue>
    </source>
</reference>
<dbReference type="Proteomes" id="UP001430953">
    <property type="component" value="Unassembled WGS sequence"/>
</dbReference>
<sequence length="82" mass="9575">MLTPSLITIQLKFSETAYYTRTMQPTALNAPTWREKVISTDATWTKLEPVAKRKKKKKNLVLLRNISYKHNSGIRLRSYFTS</sequence>
<organism evidence="1 2">
    <name type="scientific">Cardiocondyla obscurior</name>
    <dbReference type="NCBI Taxonomy" id="286306"/>
    <lineage>
        <taxon>Eukaryota</taxon>
        <taxon>Metazoa</taxon>
        <taxon>Ecdysozoa</taxon>
        <taxon>Arthropoda</taxon>
        <taxon>Hexapoda</taxon>
        <taxon>Insecta</taxon>
        <taxon>Pterygota</taxon>
        <taxon>Neoptera</taxon>
        <taxon>Endopterygota</taxon>
        <taxon>Hymenoptera</taxon>
        <taxon>Apocrita</taxon>
        <taxon>Aculeata</taxon>
        <taxon>Formicoidea</taxon>
        <taxon>Formicidae</taxon>
        <taxon>Myrmicinae</taxon>
        <taxon>Cardiocondyla</taxon>
    </lineage>
</organism>
<keyword evidence="2" id="KW-1185">Reference proteome</keyword>
<name>A0AAW2G2N4_9HYME</name>
<protein>
    <submittedName>
        <fullName evidence="1">Uncharacterized protein</fullName>
    </submittedName>
</protein>
<evidence type="ECO:0000313" key="1">
    <source>
        <dbReference type="EMBL" id="KAL0121436.1"/>
    </source>
</evidence>
<dbReference type="EMBL" id="JADYXP020000006">
    <property type="protein sequence ID" value="KAL0121436.1"/>
    <property type="molecule type" value="Genomic_DNA"/>
</dbReference>
<evidence type="ECO:0000313" key="2">
    <source>
        <dbReference type="Proteomes" id="UP001430953"/>
    </source>
</evidence>
<comment type="caution">
    <text evidence="1">The sequence shown here is derived from an EMBL/GenBank/DDBJ whole genome shotgun (WGS) entry which is preliminary data.</text>
</comment>
<gene>
    <name evidence="1" type="ORF">PUN28_006743</name>
</gene>
<accession>A0AAW2G2N4</accession>
<proteinExistence type="predicted"/>
<dbReference type="AlphaFoldDB" id="A0AAW2G2N4"/>